<accession>A0A8S3Q2V5</accession>
<sequence>MKGLRTAFINSEDIRISRINTPQENETTSVMQRAQYDEIDSLYYNPMNDIITQQGVIQNQQETSGHVDIIHSRIGLHHHSNSQEIALGADYSLNILEGNLSGQSSSDESYLVPFQQNIVAEEIVNEGLNETQGEQLDIDIDDLSVASESSETNAKSVKNTKHFLQ</sequence>
<proteinExistence type="predicted"/>
<dbReference type="AlphaFoldDB" id="A0A8S3Q2V5"/>
<comment type="caution">
    <text evidence="1">The sequence shown here is derived from an EMBL/GenBank/DDBJ whole genome shotgun (WGS) entry which is preliminary data.</text>
</comment>
<name>A0A8S3Q2V5_MYTED</name>
<protein>
    <submittedName>
        <fullName evidence="1">Uncharacterized protein</fullName>
    </submittedName>
</protein>
<dbReference type="OrthoDB" id="6107607at2759"/>
<dbReference type="Proteomes" id="UP000683360">
    <property type="component" value="Unassembled WGS sequence"/>
</dbReference>
<keyword evidence="2" id="KW-1185">Reference proteome</keyword>
<organism evidence="1 2">
    <name type="scientific">Mytilus edulis</name>
    <name type="common">Blue mussel</name>
    <dbReference type="NCBI Taxonomy" id="6550"/>
    <lineage>
        <taxon>Eukaryota</taxon>
        <taxon>Metazoa</taxon>
        <taxon>Spiralia</taxon>
        <taxon>Lophotrochozoa</taxon>
        <taxon>Mollusca</taxon>
        <taxon>Bivalvia</taxon>
        <taxon>Autobranchia</taxon>
        <taxon>Pteriomorphia</taxon>
        <taxon>Mytilida</taxon>
        <taxon>Mytiloidea</taxon>
        <taxon>Mytilidae</taxon>
        <taxon>Mytilinae</taxon>
        <taxon>Mytilus</taxon>
    </lineage>
</organism>
<evidence type="ECO:0000313" key="2">
    <source>
        <dbReference type="Proteomes" id="UP000683360"/>
    </source>
</evidence>
<reference evidence="1" key="1">
    <citation type="submission" date="2021-03" db="EMBL/GenBank/DDBJ databases">
        <authorList>
            <person name="Bekaert M."/>
        </authorList>
    </citation>
    <scope>NUCLEOTIDE SEQUENCE</scope>
</reference>
<gene>
    <name evidence="1" type="ORF">MEDL_3894</name>
</gene>
<dbReference type="EMBL" id="CAJPWZ010000243">
    <property type="protein sequence ID" value="CAG2188481.1"/>
    <property type="molecule type" value="Genomic_DNA"/>
</dbReference>
<evidence type="ECO:0000313" key="1">
    <source>
        <dbReference type="EMBL" id="CAG2188481.1"/>
    </source>
</evidence>